<dbReference type="GO" id="GO:0003677">
    <property type="term" value="F:DNA binding"/>
    <property type="evidence" value="ECO:0007669"/>
    <property type="project" value="InterPro"/>
</dbReference>
<comment type="subcellular location">
    <subcellularLocation>
        <location evidence="2">Cytoplasm</location>
    </subcellularLocation>
</comment>
<feature type="domain" description="Trigger factor C-terminal" evidence="12">
    <location>
        <begin position="273"/>
        <end position="427"/>
    </location>
</feature>
<evidence type="ECO:0000256" key="6">
    <source>
        <dbReference type="ARBA" id="ARBA00022490"/>
    </source>
</evidence>
<evidence type="ECO:0000256" key="7">
    <source>
        <dbReference type="ARBA" id="ARBA00023110"/>
    </source>
</evidence>
<dbReference type="Pfam" id="PF05697">
    <property type="entry name" value="Trigger_N"/>
    <property type="match status" value="1"/>
</dbReference>
<dbReference type="GO" id="GO:0005737">
    <property type="term" value="C:cytoplasm"/>
    <property type="evidence" value="ECO:0007669"/>
    <property type="project" value="UniProtKB-SubCell"/>
</dbReference>
<dbReference type="Gene3D" id="3.30.70.1050">
    <property type="entry name" value="Trigger factor ribosome-binding domain"/>
    <property type="match status" value="1"/>
</dbReference>
<evidence type="ECO:0000256" key="1">
    <source>
        <dbReference type="ARBA" id="ARBA00000971"/>
    </source>
</evidence>
<dbReference type="GO" id="GO:0032784">
    <property type="term" value="P:regulation of DNA-templated transcription elongation"/>
    <property type="evidence" value="ECO:0007669"/>
    <property type="project" value="InterPro"/>
</dbReference>
<keyword evidence="7" id="KW-0697">Rotamase</keyword>
<dbReference type="InterPro" id="IPR005215">
    <property type="entry name" value="Trig_fac"/>
</dbReference>
<dbReference type="InterPro" id="IPR008880">
    <property type="entry name" value="Trigger_fac_C"/>
</dbReference>
<dbReference type="Gene3D" id="1.10.3120.10">
    <property type="entry name" value="Trigger factor, C-terminal domain"/>
    <property type="match status" value="1"/>
</dbReference>
<evidence type="ECO:0000256" key="4">
    <source>
        <dbReference type="ARBA" id="ARBA00013194"/>
    </source>
</evidence>
<feature type="domain" description="Trigger factor ribosome-binding bacterial" evidence="11">
    <location>
        <begin position="18"/>
        <end position="158"/>
    </location>
</feature>
<reference evidence="13" key="1">
    <citation type="journal article" date="2020" name="mSystems">
        <title>Genome- and Community-Level Interaction Insights into Carbon Utilization and Element Cycling Functions of Hydrothermarchaeota in Hydrothermal Sediment.</title>
        <authorList>
            <person name="Zhou Z."/>
            <person name="Liu Y."/>
            <person name="Xu W."/>
            <person name="Pan J."/>
            <person name="Luo Z.H."/>
            <person name="Li M."/>
        </authorList>
    </citation>
    <scope>NUCLEOTIDE SEQUENCE [LARGE SCALE GENOMIC DNA]</scope>
    <source>
        <strain evidence="13">SpSt-61</strain>
    </source>
</reference>
<name>A0A7V4KB94_FERPE</name>
<keyword evidence="6" id="KW-0963">Cytoplasm</keyword>
<sequence>MPLFKVIKASNKLGGAKMEVKEVSKDKNMIVREYLFDKNDIARLEDKAVAELNRKRYHIEGFRPGRVPKEVYKLRLKEAFYEIYVADEAIKEVENELDKEELQLLLPPVIADAKFSAETGKVVVELHTEPEVKFEPAKLKLRKAKEEEVLDGYVDMRVNYVIEENAVLEPKDGQAEEGDLVKVKETVMLGEKKLRDAEEREYVLLKDDEREVVKQLFGRKKGDVVEFEKTFEKGDDKIVYKYILEVEEVYNRILPEFTDEFVKSLAIENVETTEQLKEKFRTEGKEIYDRELAESYRAQIMDQIPEIAEIEISEKTIERAVENIIDNLKEGGKYESYVQNYGSEEKLIEELRNYYLNMIKKDLVVKKIAEENNIKVDAEDIKAYAERVSVEWGVSPDRAEAIIKSRQDIRNEVVMEIVESKVAKILAEKAQIEEVSFKEQENKQEVEEEKKSE</sequence>
<dbReference type="PIRSF" id="PIRSF003095">
    <property type="entry name" value="Trigger_factor"/>
    <property type="match status" value="1"/>
</dbReference>
<protein>
    <recommendedName>
        <fullName evidence="5">Trigger factor</fullName>
        <ecNumber evidence="4">5.2.1.8</ecNumber>
    </recommendedName>
    <alternativeName>
        <fullName evidence="10">PPIase</fullName>
    </alternativeName>
</protein>
<dbReference type="InterPro" id="IPR036953">
    <property type="entry name" value="GreA/GreB_C_sf"/>
</dbReference>
<dbReference type="GO" id="GO:0015031">
    <property type="term" value="P:protein transport"/>
    <property type="evidence" value="ECO:0007669"/>
    <property type="project" value="InterPro"/>
</dbReference>
<dbReference type="SUPFAM" id="SSF102735">
    <property type="entry name" value="Trigger factor ribosome-binding domain"/>
    <property type="match status" value="1"/>
</dbReference>
<evidence type="ECO:0000256" key="5">
    <source>
        <dbReference type="ARBA" id="ARBA00016902"/>
    </source>
</evidence>
<evidence type="ECO:0000259" key="12">
    <source>
        <dbReference type="Pfam" id="PF05698"/>
    </source>
</evidence>
<dbReference type="GO" id="GO:0006457">
    <property type="term" value="P:protein folding"/>
    <property type="evidence" value="ECO:0007669"/>
    <property type="project" value="InterPro"/>
</dbReference>
<gene>
    <name evidence="13" type="ORF">ENT78_00545</name>
</gene>
<dbReference type="Gene3D" id="3.10.50.30">
    <property type="entry name" value="Transcription elongation factor, GreA/GreB, C-terminal domain"/>
    <property type="match status" value="1"/>
</dbReference>
<evidence type="ECO:0000256" key="8">
    <source>
        <dbReference type="ARBA" id="ARBA00023186"/>
    </source>
</evidence>
<keyword evidence="9" id="KW-0413">Isomerase</keyword>
<evidence type="ECO:0000256" key="3">
    <source>
        <dbReference type="ARBA" id="ARBA00005464"/>
    </source>
</evidence>
<comment type="caution">
    <text evidence="13">The sequence shown here is derived from an EMBL/GenBank/DDBJ whole genome shotgun (WGS) entry which is preliminary data.</text>
</comment>
<dbReference type="Pfam" id="PF05698">
    <property type="entry name" value="Trigger_C"/>
    <property type="match status" value="1"/>
</dbReference>
<dbReference type="InterPro" id="IPR027304">
    <property type="entry name" value="Trigger_fact/SurA_dom_sf"/>
</dbReference>
<organism evidence="13">
    <name type="scientific">Fervidobacterium pennivorans</name>
    <dbReference type="NCBI Taxonomy" id="93466"/>
    <lineage>
        <taxon>Bacteria</taxon>
        <taxon>Thermotogati</taxon>
        <taxon>Thermotogota</taxon>
        <taxon>Thermotogae</taxon>
        <taxon>Thermotogales</taxon>
        <taxon>Fervidobacteriaceae</taxon>
        <taxon>Fervidobacterium</taxon>
    </lineage>
</organism>
<comment type="catalytic activity">
    <reaction evidence="1">
        <text>[protein]-peptidylproline (omega=180) = [protein]-peptidylproline (omega=0)</text>
        <dbReference type="Rhea" id="RHEA:16237"/>
        <dbReference type="Rhea" id="RHEA-COMP:10747"/>
        <dbReference type="Rhea" id="RHEA-COMP:10748"/>
        <dbReference type="ChEBI" id="CHEBI:83833"/>
        <dbReference type="ChEBI" id="CHEBI:83834"/>
        <dbReference type="EC" id="5.2.1.8"/>
    </reaction>
</comment>
<dbReference type="SUPFAM" id="SSF109998">
    <property type="entry name" value="Triger factor/SurA peptide-binding domain-like"/>
    <property type="match status" value="1"/>
</dbReference>
<evidence type="ECO:0000256" key="2">
    <source>
        <dbReference type="ARBA" id="ARBA00004496"/>
    </source>
</evidence>
<proteinExistence type="inferred from homology"/>
<dbReference type="EC" id="5.2.1.8" evidence="4"/>
<dbReference type="InterPro" id="IPR036611">
    <property type="entry name" value="Trigger_fac_ribosome-bd_sf"/>
</dbReference>
<dbReference type="GO" id="GO:0003755">
    <property type="term" value="F:peptidyl-prolyl cis-trans isomerase activity"/>
    <property type="evidence" value="ECO:0007669"/>
    <property type="project" value="UniProtKB-KW"/>
</dbReference>
<dbReference type="InterPro" id="IPR008881">
    <property type="entry name" value="Trigger_fac_ribosome-bd_bac"/>
</dbReference>
<dbReference type="EMBL" id="DSZZ01000031">
    <property type="protein sequence ID" value="HGU52013.1"/>
    <property type="molecule type" value="Genomic_DNA"/>
</dbReference>
<comment type="similarity">
    <text evidence="3">Belongs to the FKBP-type PPIase family. Tig subfamily.</text>
</comment>
<evidence type="ECO:0000313" key="13">
    <source>
        <dbReference type="EMBL" id="HGU52013.1"/>
    </source>
</evidence>
<evidence type="ECO:0000256" key="9">
    <source>
        <dbReference type="ARBA" id="ARBA00023235"/>
    </source>
</evidence>
<dbReference type="InterPro" id="IPR037041">
    <property type="entry name" value="Trigger_fac_C_sf"/>
</dbReference>
<evidence type="ECO:0000256" key="10">
    <source>
        <dbReference type="ARBA" id="ARBA00029986"/>
    </source>
</evidence>
<dbReference type="AlphaFoldDB" id="A0A7V4KB94"/>
<evidence type="ECO:0000259" key="11">
    <source>
        <dbReference type="Pfam" id="PF05697"/>
    </source>
</evidence>
<accession>A0A7V4KB94</accession>
<keyword evidence="8" id="KW-0143">Chaperone</keyword>